<dbReference type="Pfam" id="PF07934">
    <property type="entry name" value="OGG_N"/>
    <property type="match status" value="1"/>
</dbReference>
<dbReference type="Pfam" id="PF00730">
    <property type="entry name" value="HhH-GPD"/>
    <property type="match status" value="1"/>
</dbReference>
<proteinExistence type="inferred from homology"/>
<dbReference type="Proteomes" id="UP000605427">
    <property type="component" value="Unassembled WGS sequence"/>
</dbReference>
<protein>
    <recommendedName>
        <fullName evidence="3">DNA-3-methyladenine glycosylase II</fullName>
        <ecNumber evidence="3">3.2.2.21</ecNumber>
    </recommendedName>
</protein>
<gene>
    <name evidence="9" type="primary">alkA</name>
    <name evidence="9" type="ORF">GCM10007362_43450</name>
</gene>
<accession>A0ABQ2A703</accession>
<dbReference type="InterPro" id="IPR011257">
    <property type="entry name" value="DNA_glycosylase"/>
</dbReference>
<dbReference type="InterPro" id="IPR000035">
    <property type="entry name" value="Alkylbase_DNA_glycsylse_CS"/>
</dbReference>
<reference evidence="10" key="1">
    <citation type="journal article" date="2019" name="Int. J. Syst. Evol. Microbiol.">
        <title>The Global Catalogue of Microorganisms (GCM) 10K type strain sequencing project: providing services to taxonomists for standard genome sequencing and annotation.</title>
        <authorList>
            <consortium name="The Broad Institute Genomics Platform"/>
            <consortium name="The Broad Institute Genome Sequencing Center for Infectious Disease"/>
            <person name="Wu L."/>
            <person name="Ma J."/>
        </authorList>
    </citation>
    <scope>NUCLEOTIDE SEQUENCE [LARGE SCALE GENOMIC DNA]</scope>
    <source>
        <strain evidence="10">CCM 8702</strain>
    </source>
</reference>
<keyword evidence="6" id="KW-0234">DNA repair</keyword>
<dbReference type="InterPro" id="IPR023170">
    <property type="entry name" value="HhH_base_excis_C"/>
</dbReference>
<keyword evidence="10" id="KW-1185">Reference proteome</keyword>
<dbReference type="Gene3D" id="3.30.310.20">
    <property type="entry name" value="DNA-3-methyladenine glycosylase AlkA, N-terminal domain"/>
    <property type="match status" value="1"/>
</dbReference>
<dbReference type="EC" id="3.2.2.21" evidence="3"/>
<organism evidence="9 10">
    <name type="scientific">Saccharibacillus endophyticus</name>
    <dbReference type="NCBI Taxonomy" id="2060666"/>
    <lineage>
        <taxon>Bacteria</taxon>
        <taxon>Bacillati</taxon>
        <taxon>Bacillota</taxon>
        <taxon>Bacilli</taxon>
        <taxon>Bacillales</taxon>
        <taxon>Paenibacillaceae</taxon>
        <taxon>Saccharibacillus</taxon>
    </lineage>
</organism>
<comment type="catalytic activity">
    <reaction evidence="1">
        <text>Hydrolysis of alkylated DNA, releasing 3-methyladenine, 3-methylguanine, 7-methylguanine and 7-methyladenine.</text>
        <dbReference type="EC" id="3.2.2.21"/>
    </reaction>
</comment>
<name>A0ABQ2A703_9BACL</name>
<evidence type="ECO:0000313" key="10">
    <source>
        <dbReference type="Proteomes" id="UP000605427"/>
    </source>
</evidence>
<evidence type="ECO:0000256" key="2">
    <source>
        <dbReference type="ARBA" id="ARBA00010817"/>
    </source>
</evidence>
<dbReference type="PROSITE" id="PS00516">
    <property type="entry name" value="ALKYLBASE_DNA_GLYCOS"/>
    <property type="match status" value="1"/>
</dbReference>
<evidence type="ECO:0000256" key="3">
    <source>
        <dbReference type="ARBA" id="ARBA00012000"/>
    </source>
</evidence>
<dbReference type="Gene3D" id="1.10.340.30">
    <property type="entry name" value="Hypothetical protein, domain 2"/>
    <property type="match status" value="1"/>
</dbReference>
<keyword evidence="5" id="KW-0378">Hydrolase</keyword>
<evidence type="ECO:0000256" key="7">
    <source>
        <dbReference type="SAM" id="MobiDB-lite"/>
    </source>
</evidence>
<feature type="domain" description="HhH-GPD" evidence="8">
    <location>
        <begin position="162"/>
        <end position="328"/>
    </location>
</feature>
<dbReference type="RefSeq" id="WP_172246818.1">
    <property type="nucleotide sequence ID" value="NZ_BMDD01000006.1"/>
</dbReference>
<dbReference type="PANTHER" id="PTHR43003">
    <property type="entry name" value="DNA-3-METHYLADENINE GLYCOSYLASE"/>
    <property type="match status" value="1"/>
</dbReference>
<dbReference type="InterPro" id="IPR037046">
    <property type="entry name" value="AlkA_N_sf"/>
</dbReference>
<feature type="region of interest" description="Disordered" evidence="7">
    <location>
        <begin position="1"/>
        <end position="21"/>
    </location>
</feature>
<evidence type="ECO:0000259" key="8">
    <source>
        <dbReference type="SMART" id="SM00478"/>
    </source>
</evidence>
<dbReference type="CDD" id="cd00056">
    <property type="entry name" value="ENDO3c"/>
    <property type="match status" value="1"/>
</dbReference>
<dbReference type="EMBL" id="BMDD01000006">
    <property type="protein sequence ID" value="GGH85614.1"/>
    <property type="molecule type" value="Genomic_DNA"/>
</dbReference>
<dbReference type="InterPro" id="IPR003265">
    <property type="entry name" value="HhH-GPD_domain"/>
</dbReference>
<evidence type="ECO:0000256" key="5">
    <source>
        <dbReference type="ARBA" id="ARBA00022801"/>
    </source>
</evidence>
<evidence type="ECO:0000256" key="4">
    <source>
        <dbReference type="ARBA" id="ARBA00022763"/>
    </source>
</evidence>
<dbReference type="InterPro" id="IPR051912">
    <property type="entry name" value="Alkylbase_DNA_Glycosylase/TA"/>
</dbReference>
<evidence type="ECO:0000256" key="6">
    <source>
        <dbReference type="ARBA" id="ARBA00023204"/>
    </source>
</evidence>
<dbReference type="InterPro" id="IPR012904">
    <property type="entry name" value="OGG_N"/>
</dbReference>
<feature type="compositionally biased region" description="Low complexity" evidence="7">
    <location>
        <begin position="10"/>
        <end position="21"/>
    </location>
</feature>
<keyword evidence="4" id="KW-0227">DNA damage</keyword>
<comment type="caution">
    <text evidence="9">The sequence shown here is derived from an EMBL/GenBank/DDBJ whole genome shotgun (WGS) entry which is preliminary data.</text>
</comment>
<dbReference type="SMART" id="SM00478">
    <property type="entry name" value="ENDO3c"/>
    <property type="match status" value="1"/>
</dbReference>
<comment type="similarity">
    <text evidence="2">Belongs to the alkylbase DNA glycosidase AlkA family.</text>
</comment>
<dbReference type="Gene3D" id="1.10.1670.10">
    <property type="entry name" value="Helix-hairpin-Helix base-excision DNA repair enzymes (C-terminal)"/>
    <property type="match status" value="1"/>
</dbReference>
<sequence>MKNTNEPFESSHLSQSGSNSNLSFSYENDGSDLRLRVPTEFSFEENYNHLSTATNESLYTLREGRIYKAIAVGEEDTVVEIAAEGEHYLRIRFIEEPPVDSPTLREGVARYVHDWFDLGTDLKPFYEMAAGDPLLKEAVVSFYGLRNMGIPDLYEAVCWGILGQQINLGFAYTLKRRFVEKFGRFIERGGERYWLFPTAEDIAVLTPEDLSAAGMTTVKKCEYLVDTARLIASGELTKEQLLQTRDVKQAEKRLVQIRGIGPWTAHYVLMRCLRMPDAFPIDDVGLHHSIRHVLGLDAKPSKERILELSAGWTLWESYATFYLWRFLY</sequence>
<dbReference type="PANTHER" id="PTHR43003:SF12">
    <property type="entry name" value="DNA-3-METHYLADENINE GLYCOSYLASE"/>
    <property type="match status" value="1"/>
</dbReference>
<evidence type="ECO:0000313" key="9">
    <source>
        <dbReference type="EMBL" id="GGH85614.1"/>
    </source>
</evidence>
<evidence type="ECO:0000256" key="1">
    <source>
        <dbReference type="ARBA" id="ARBA00000086"/>
    </source>
</evidence>
<dbReference type="SUPFAM" id="SSF48150">
    <property type="entry name" value="DNA-glycosylase"/>
    <property type="match status" value="1"/>
</dbReference>